<dbReference type="SUPFAM" id="SSF81552">
    <property type="entry name" value="Subunit PsaX of photosystem I reaction centre"/>
    <property type="match status" value="1"/>
</dbReference>
<evidence type="ECO:0000256" key="1">
    <source>
        <dbReference type="SAM" id="Phobius"/>
    </source>
</evidence>
<dbReference type="Pfam" id="PF08078">
    <property type="entry name" value="PsaX"/>
    <property type="match status" value="1"/>
</dbReference>
<proteinExistence type="predicted"/>
<dbReference type="EMBL" id="DSRU01000044">
    <property type="protein sequence ID" value="HFM96799.1"/>
    <property type="molecule type" value="Genomic_DNA"/>
</dbReference>
<gene>
    <name evidence="2" type="ORF">ENR64_03355</name>
</gene>
<name>A0A7C3PDD0_9CYAN</name>
<dbReference type="AlphaFoldDB" id="A0A7C3PDD0"/>
<protein>
    <submittedName>
        <fullName evidence="2">Phosphorylase</fullName>
    </submittedName>
</protein>
<feature type="transmembrane region" description="Helical" evidence="1">
    <location>
        <begin position="18"/>
        <end position="38"/>
    </location>
</feature>
<accession>A0A7C3PDD0</accession>
<comment type="caution">
    <text evidence="2">The sequence shown here is derived from an EMBL/GenBank/DDBJ whole genome shotgun (WGS) entry which is preliminary data.</text>
</comment>
<keyword evidence="1" id="KW-1133">Transmembrane helix</keyword>
<evidence type="ECO:0000313" key="2">
    <source>
        <dbReference type="EMBL" id="HFM96799.1"/>
    </source>
</evidence>
<organism evidence="2">
    <name type="scientific">Oscillatoriales cyanobacterium SpSt-418</name>
    <dbReference type="NCBI Taxonomy" id="2282169"/>
    <lineage>
        <taxon>Bacteria</taxon>
        <taxon>Bacillati</taxon>
        <taxon>Cyanobacteriota</taxon>
        <taxon>Cyanophyceae</taxon>
        <taxon>Oscillatoriophycideae</taxon>
        <taxon>Oscillatoriales</taxon>
    </lineage>
</organism>
<keyword evidence="1" id="KW-0472">Membrane</keyword>
<reference evidence="2" key="1">
    <citation type="journal article" date="2020" name="mSystems">
        <title>Genome- and Community-Level Interaction Insights into Carbon Utilization and Element Cycling Functions of Hydrothermarchaeota in Hydrothermal Sediment.</title>
        <authorList>
            <person name="Zhou Z."/>
            <person name="Liu Y."/>
            <person name="Xu W."/>
            <person name="Pan J."/>
            <person name="Luo Z.H."/>
            <person name="Li M."/>
        </authorList>
    </citation>
    <scope>NUCLEOTIDE SEQUENCE [LARGE SCALE GENOMIC DNA]</scope>
    <source>
        <strain evidence="2">SpSt-418</strain>
    </source>
</reference>
<dbReference type="InterPro" id="IPR036243">
    <property type="entry name" value="PSI_PsaX_sf"/>
</dbReference>
<keyword evidence="1" id="KW-0812">Transmembrane</keyword>
<dbReference type="InterPro" id="IPR012986">
    <property type="entry name" value="PSI_PsaX"/>
</dbReference>
<sequence>MASQANKPGAKPPYTFRAFWAILLLAVNIFVGALYSGYVKI</sequence>